<evidence type="ECO:0000313" key="3">
    <source>
        <dbReference type="Proteomes" id="UP001196413"/>
    </source>
</evidence>
<organism evidence="2 3">
    <name type="scientific">Parelaphostrongylus tenuis</name>
    <name type="common">Meningeal worm</name>
    <dbReference type="NCBI Taxonomy" id="148309"/>
    <lineage>
        <taxon>Eukaryota</taxon>
        <taxon>Metazoa</taxon>
        <taxon>Ecdysozoa</taxon>
        <taxon>Nematoda</taxon>
        <taxon>Chromadorea</taxon>
        <taxon>Rhabditida</taxon>
        <taxon>Rhabditina</taxon>
        <taxon>Rhabditomorpha</taxon>
        <taxon>Strongyloidea</taxon>
        <taxon>Metastrongylidae</taxon>
        <taxon>Parelaphostrongylus</taxon>
    </lineage>
</organism>
<dbReference type="EMBL" id="JAHQIW010003572">
    <property type="protein sequence ID" value="KAJ1359203.1"/>
    <property type="molecule type" value="Genomic_DNA"/>
</dbReference>
<proteinExistence type="predicted"/>
<protein>
    <submittedName>
        <fullName evidence="2">Uncharacterized protein</fullName>
    </submittedName>
</protein>
<feature type="region of interest" description="Disordered" evidence="1">
    <location>
        <begin position="39"/>
        <end position="62"/>
    </location>
</feature>
<evidence type="ECO:0000256" key="1">
    <source>
        <dbReference type="SAM" id="MobiDB-lite"/>
    </source>
</evidence>
<comment type="caution">
    <text evidence="2">The sequence shown here is derived from an EMBL/GenBank/DDBJ whole genome shotgun (WGS) entry which is preliminary data.</text>
</comment>
<dbReference type="AlphaFoldDB" id="A0AAD5QNZ9"/>
<dbReference type="Proteomes" id="UP001196413">
    <property type="component" value="Unassembled WGS sequence"/>
</dbReference>
<reference evidence="2" key="1">
    <citation type="submission" date="2021-06" db="EMBL/GenBank/DDBJ databases">
        <title>Parelaphostrongylus tenuis whole genome reference sequence.</title>
        <authorList>
            <person name="Garwood T.J."/>
            <person name="Larsen P.A."/>
            <person name="Fountain-Jones N.M."/>
            <person name="Garbe J.R."/>
            <person name="Macchietto M.G."/>
            <person name="Kania S.A."/>
            <person name="Gerhold R.W."/>
            <person name="Richards J.E."/>
            <person name="Wolf T.M."/>
        </authorList>
    </citation>
    <scope>NUCLEOTIDE SEQUENCE</scope>
    <source>
        <strain evidence="2">MNPRO001-30</strain>
        <tissue evidence="2">Meninges</tissue>
    </source>
</reference>
<accession>A0AAD5QNZ9</accession>
<sequence length="132" mass="15362">MSNLKWKKCDPAWKAYSESGEEDLLEDSNNSGEEDLVFANITSEDRDSDGEEENTPSNARTATGWSWNIVSPTKEFLIGLMVIFRVWPLLVRETPVEFYELFMKDVWELIVEQTNIYGHQKRTDGKIQRLKK</sequence>
<keyword evidence="3" id="KW-1185">Reference proteome</keyword>
<name>A0AAD5QNZ9_PARTN</name>
<evidence type="ECO:0000313" key="2">
    <source>
        <dbReference type="EMBL" id="KAJ1359203.1"/>
    </source>
</evidence>
<gene>
    <name evidence="2" type="ORF">KIN20_017888</name>
</gene>